<dbReference type="RefSeq" id="WP_146349625.1">
    <property type="nucleotide sequence ID" value="NZ_VOBR01000003.1"/>
</dbReference>
<proteinExistence type="predicted"/>
<reference evidence="1 2" key="1">
    <citation type="submission" date="2019-07" db="EMBL/GenBank/DDBJ databases">
        <title>Lentzea xizangensis sp. nov., isolated from Qinghai-Tibetan Plateau Soils.</title>
        <authorList>
            <person name="Huang J."/>
        </authorList>
    </citation>
    <scope>NUCLEOTIDE SEQUENCE [LARGE SCALE GENOMIC DNA]</scope>
    <source>
        <strain evidence="1 2">FXJ1.1311</strain>
    </source>
</reference>
<accession>A0A563F1H2</accession>
<comment type="caution">
    <text evidence="1">The sequence shown here is derived from an EMBL/GenBank/DDBJ whole genome shotgun (WGS) entry which is preliminary data.</text>
</comment>
<dbReference type="Proteomes" id="UP000316639">
    <property type="component" value="Unassembled WGS sequence"/>
</dbReference>
<dbReference type="OrthoDB" id="9934270at2"/>
<evidence type="ECO:0000313" key="1">
    <source>
        <dbReference type="EMBL" id="TWP53214.1"/>
    </source>
</evidence>
<dbReference type="EMBL" id="VOBR01000003">
    <property type="protein sequence ID" value="TWP53214.1"/>
    <property type="molecule type" value="Genomic_DNA"/>
</dbReference>
<gene>
    <name evidence="1" type="ORF">FKR81_04380</name>
</gene>
<protein>
    <submittedName>
        <fullName evidence="1">Uncharacterized protein</fullName>
    </submittedName>
</protein>
<keyword evidence="2" id="KW-1185">Reference proteome</keyword>
<name>A0A563F1H2_9PSEU</name>
<sequence length="116" mass="13261">MVTDTRTAASREKWMAVCRELDPAVVLELLDQVDADQWAYSTTLDRAYCLETTKTAHRGNPDQQHAITALVGARIVMYGHFRYLAVDGWPPRLYVPMLFITSVTGRTFRDELRGDR</sequence>
<organism evidence="1 2">
    <name type="scientific">Lentzea tibetensis</name>
    <dbReference type="NCBI Taxonomy" id="2591470"/>
    <lineage>
        <taxon>Bacteria</taxon>
        <taxon>Bacillati</taxon>
        <taxon>Actinomycetota</taxon>
        <taxon>Actinomycetes</taxon>
        <taxon>Pseudonocardiales</taxon>
        <taxon>Pseudonocardiaceae</taxon>
        <taxon>Lentzea</taxon>
    </lineage>
</organism>
<dbReference type="AlphaFoldDB" id="A0A563F1H2"/>
<evidence type="ECO:0000313" key="2">
    <source>
        <dbReference type="Proteomes" id="UP000316639"/>
    </source>
</evidence>